<reference evidence="2" key="1">
    <citation type="submission" date="2019-07" db="EMBL/GenBank/DDBJ databases">
        <authorList>
            <person name="Dittberner H."/>
        </authorList>
    </citation>
    <scope>NUCLEOTIDE SEQUENCE [LARGE SCALE GENOMIC DNA]</scope>
</reference>
<dbReference type="AlphaFoldDB" id="A0A565CSW2"/>
<evidence type="ECO:0000313" key="3">
    <source>
        <dbReference type="Proteomes" id="UP000489600"/>
    </source>
</evidence>
<sequence>MSTDLLSCWAQTENSKRGFVTLSARYMAIKSDAQRREEIREEKEEAGEILDHLCFESNLTKGFEFIKESGVLREDEKDAIGFTPWYGRHAVHQPVGAALRIFEPDYDNLGPDDIYDGPQTPQSVLAAANHVVIIVAVLRLHGQLVAKCKSSHGTRRQRDGYLYVSLTTMVTSTCGTKPHPSSLFVRDASMDERWWRRSGGNRVKSNVFPKPPRYPPPSYPFPDPRLSSLRPPPPQSPHPPNEPF</sequence>
<keyword evidence="3" id="KW-1185">Reference proteome</keyword>
<feature type="region of interest" description="Disordered" evidence="1">
    <location>
        <begin position="200"/>
        <end position="244"/>
    </location>
</feature>
<name>A0A565CSW2_9BRAS</name>
<accession>A0A565CSW2</accession>
<evidence type="ECO:0000313" key="2">
    <source>
        <dbReference type="EMBL" id="VVB16614.1"/>
    </source>
</evidence>
<feature type="compositionally biased region" description="Pro residues" evidence="1">
    <location>
        <begin position="209"/>
        <end position="223"/>
    </location>
</feature>
<proteinExistence type="predicted"/>
<organism evidence="2 3">
    <name type="scientific">Arabis nemorensis</name>
    <dbReference type="NCBI Taxonomy" id="586526"/>
    <lineage>
        <taxon>Eukaryota</taxon>
        <taxon>Viridiplantae</taxon>
        <taxon>Streptophyta</taxon>
        <taxon>Embryophyta</taxon>
        <taxon>Tracheophyta</taxon>
        <taxon>Spermatophyta</taxon>
        <taxon>Magnoliopsida</taxon>
        <taxon>eudicotyledons</taxon>
        <taxon>Gunneridae</taxon>
        <taxon>Pentapetalae</taxon>
        <taxon>rosids</taxon>
        <taxon>malvids</taxon>
        <taxon>Brassicales</taxon>
        <taxon>Brassicaceae</taxon>
        <taxon>Arabideae</taxon>
        <taxon>Arabis</taxon>
    </lineage>
</organism>
<feature type="compositionally biased region" description="Pro residues" evidence="1">
    <location>
        <begin position="230"/>
        <end position="244"/>
    </location>
</feature>
<comment type="caution">
    <text evidence="2">The sequence shown here is derived from an EMBL/GenBank/DDBJ whole genome shotgun (WGS) entry which is preliminary data.</text>
</comment>
<protein>
    <submittedName>
        <fullName evidence="2">Uncharacterized protein</fullName>
    </submittedName>
</protein>
<gene>
    <name evidence="2" type="ORF">ANE_LOCUS27058</name>
</gene>
<dbReference type="Proteomes" id="UP000489600">
    <property type="component" value="Unassembled WGS sequence"/>
</dbReference>
<dbReference type="EMBL" id="CABITT030000008">
    <property type="protein sequence ID" value="VVB16614.1"/>
    <property type="molecule type" value="Genomic_DNA"/>
</dbReference>
<evidence type="ECO:0000256" key="1">
    <source>
        <dbReference type="SAM" id="MobiDB-lite"/>
    </source>
</evidence>